<dbReference type="GO" id="GO:0032869">
    <property type="term" value="P:cellular response to insulin stimulus"/>
    <property type="evidence" value="ECO:0007669"/>
    <property type="project" value="TreeGrafter"/>
</dbReference>
<evidence type="ECO:0000256" key="1">
    <source>
        <dbReference type="ARBA" id="ARBA00001180"/>
    </source>
</evidence>
<gene>
    <name evidence="5" type="ORF">PFISCL1PPCAC_2253</name>
</gene>
<comment type="similarity">
    <text evidence="2">Belongs to the lipin family.</text>
</comment>
<dbReference type="GO" id="GO:0003713">
    <property type="term" value="F:transcription coactivator activity"/>
    <property type="evidence" value="ECO:0007669"/>
    <property type="project" value="TreeGrafter"/>
</dbReference>
<dbReference type="AlphaFoldDB" id="A0AAV5UWR3"/>
<dbReference type="GO" id="GO:0005634">
    <property type="term" value="C:nucleus"/>
    <property type="evidence" value="ECO:0007669"/>
    <property type="project" value="TreeGrafter"/>
</dbReference>
<dbReference type="GO" id="GO:0019432">
    <property type="term" value="P:triglyceride biosynthetic process"/>
    <property type="evidence" value="ECO:0007669"/>
    <property type="project" value="TreeGrafter"/>
</dbReference>
<feature type="compositionally biased region" description="Basic and acidic residues" evidence="3">
    <location>
        <begin position="169"/>
        <end position="179"/>
    </location>
</feature>
<feature type="compositionally biased region" description="Basic and acidic residues" evidence="3">
    <location>
        <begin position="368"/>
        <end position="384"/>
    </location>
</feature>
<feature type="region of interest" description="Disordered" evidence="3">
    <location>
        <begin position="470"/>
        <end position="501"/>
    </location>
</feature>
<evidence type="ECO:0000256" key="2">
    <source>
        <dbReference type="ARBA" id="ARBA00005476"/>
    </source>
</evidence>
<comment type="caution">
    <text evidence="5">The sequence shown here is derived from an EMBL/GenBank/DDBJ whole genome shotgun (WGS) entry which is preliminary data.</text>
</comment>
<evidence type="ECO:0000259" key="4">
    <source>
        <dbReference type="SMART" id="SM00775"/>
    </source>
</evidence>
<dbReference type="PANTHER" id="PTHR12181">
    <property type="entry name" value="LIPIN"/>
    <property type="match status" value="1"/>
</dbReference>
<name>A0AAV5UWR3_9BILA</name>
<evidence type="ECO:0000313" key="6">
    <source>
        <dbReference type="Proteomes" id="UP001432322"/>
    </source>
</evidence>
<feature type="compositionally biased region" description="Basic and acidic residues" evidence="3">
    <location>
        <begin position="274"/>
        <end position="291"/>
    </location>
</feature>
<comment type="catalytic activity">
    <reaction evidence="1">
        <text>a 1,2-diacyl-sn-glycero-3-phosphate + H2O = a 1,2-diacyl-sn-glycerol + phosphate</text>
        <dbReference type="Rhea" id="RHEA:27429"/>
        <dbReference type="ChEBI" id="CHEBI:15377"/>
        <dbReference type="ChEBI" id="CHEBI:17815"/>
        <dbReference type="ChEBI" id="CHEBI:43474"/>
        <dbReference type="ChEBI" id="CHEBI:58608"/>
        <dbReference type="EC" id="3.1.3.4"/>
    </reaction>
    <physiologicalReaction direction="left-to-right" evidence="1">
        <dbReference type="Rhea" id="RHEA:27430"/>
    </physiologicalReaction>
</comment>
<dbReference type="InterPro" id="IPR026058">
    <property type="entry name" value="LIPIN"/>
</dbReference>
<sequence>MDYAYRMYKNVRYYYEQINPATLSGAIDVIVVEQPNGDFLSTPFHVRFGKYGVFNYKEKWVDVSINGKEAKELRMKLGENGIAFFVEETSGEVPEYLVTSPLPGNNNRPTTDKVLAETSRTLEQHLAGQGSKPINIKGGCTPPPGSPPVGYATSPTSQMRRSKSMVRGRHADKERKAADDELSIQQRKMTLPLLDSIFSMRRNRSLPNLSTAGLDTDDLTSSGVSNTKRSPAAPAAAVNQSATTTTSTAIETTPTATKTPQRRVPRVRATKSQILEKKKPKENDDKKKREGSTSSSSSESGTTTPTQSSAPSKPGFVPSNPISIKVSRDDDRELSSSASSSTLSSPAQSLLDTADAARIAEGALSDTEVERHKRDAPMEQHGSDVAEWSWGQFPKTMDEQNKEKEPEKPKATSWWWWRNSSSATPDKKGAAGAAGGIRSPGAEESEGIYLEDLLTGTAGVDQSKLQRYIGRPSSQSMDADSGNGSGLTTSPSSPSARSVPDEVTCVEGLDDKTPTQESVVSVLNGAVAAVEGRDGERKKERTTSEIFAMSEDEDVTQGSEEYVRDTNNGKIYFRSLRLSSERLKTLGLQWGANECRFSITTKFQGTTWCACNIYLYKHTERIVISDIDGTITKSDVLGHVIPAIGGQWAHAGVAELYTRIKANGYKLVYLSSRAIGQASITKKYLKTVEQDSRVLPDGPVLLAPDSVLVAFRREVIERRPEEFKIAALSDLKKLFPSKSPFFAGFGNRETDTKSYRAVNIDDSRILIIDPSGIVKRSDCFGYKSSYKCMAQDSVDCIFPPILDERAQKKPHLTRLSFTRPQTSSAYTYWVSDKGNVSDDELAKYEAGRKKKK</sequence>
<dbReference type="Proteomes" id="UP001432322">
    <property type="component" value="Unassembled WGS sequence"/>
</dbReference>
<reference evidence="5" key="1">
    <citation type="submission" date="2023-10" db="EMBL/GenBank/DDBJ databases">
        <title>Genome assembly of Pristionchus species.</title>
        <authorList>
            <person name="Yoshida K."/>
            <person name="Sommer R.J."/>
        </authorList>
    </citation>
    <scope>NUCLEOTIDE SEQUENCE</scope>
    <source>
        <strain evidence="5">RS5133</strain>
    </source>
</reference>
<feature type="compositionally biased region" description="Low complexity" evidence="3">
    <location>
        <begin position="335"/>
        <end position="351"/>
    </location>
</feature>
<dbReference type="GO" id="GO:0009062">
    <property type="term" value="P:fatty acid catabolic process"/>
    <property type="evidence" value="ECO:0007669"/>
    <property type="project" value="TreeGrafter"/>
</dbReference>
<dbReference type="InterPro" id="IPR036412">
    <property type="entry name" value="HAD-like_sf"/>
</dbReference>
<dbReference type="InterPro" id="IPR013209">
    <property type="entry name" value="LNS2"/>
</dbReference>
<dbReference type="PANTHER" id="PTHR12181:SF12">
    <property type="entry name" value="PHOSPHATIDATE PHOSPHATASE"/>
    <property type="match status" value="1"/>
</dbReference>
<evidence type="ECO:0000256" key="3">
    <source>
        <dbReference type="SAM" id="MobiDB-lite"/>
    </source>
</evidence>
<dbReference type="GO" id="GO:0045944">
    <property type="term" value="P:positive regulation of transcription by RNA polymerase II"/>
    <property type="evidence" value="ECO:0007669"/>
    <property type="project" value="TreeGrafter"/>
</dbReference>
<feature type="compositionally biased region" description="Low complexity" evidence="3">
    <location>
        <begin position="231"/>
        <end position="259"/>
    </location>
</feature>
<feature type="compositionally biased region" description="Low complexity" evidence="3">
    <location>
        <begin position="292"/>
        <end position="309"/>
    </location>
</feature>
<dbReference type="GO" id="GO:0008195">
    <property type="term" value="F:phosphatidate phosphatase activity"/>
    <property type="evidence" value="ECO:0007669"/>
    <property type="project" value="UniProtKB-EC"/>
</dbReference>
<feature type="compositionally biased region" description="Basic and acidic residues" evidence="3">
    <location>
        <begin position="396"/>
        <end position="410"/>
    </location>
</feature>
<feature type="domain" description="LNS2/PITP" evidence="4">
    <location>
        <begin position="622"/>
        <end position="777"/>
    </location>
</feature>
<proteinExistence type="inferred from homology"/>
<dbReference type="Pfam" id="PF04571">
    <property type="entry name" value="Lipin_N"/>
    <property type="match status" value="1"/>
</dbReference>
<dbReference type="EMBL" id="BTSY01000001">
    <property type="protein sequence ID" value="GMT10956.1"/>
    <property type="molecule type" value="Genomic_DNA"/>
</dbReference>
<organism evidence="5 6">
    <name type="scientific">Pristionchus fissidentatus</name>
    <dbReference type="NCBI Taxonomy" id="1538716"/>
    <lineage>
        <taxon>Eukaryota</taxon>
        <taxon>Metazoa</taxon>
        <taxon>Ecdysozoa</taxon>
        <taxon>Nematoda</taxon>
        <taxon>Chromadorea</taxon>
        <taxon>Rhabditida</taxon>
        <taxon>Rhabditina</taxon>
        <taxon>Diplogasteromorpha</taxon>
        <taxon>Diplogasteroidea</taxon>
        <taxon>Neodiplogasteridae</taxon>
        <taxon>Pristionchus</taxon>
    </lineage>
</organism>
<feature type="compositionally biased region" description="Polar residues" evidence="3">
    <location>
        <begin position="207"/>
        <end position="229"/>
    </location>
</feature>
<feature type="compositionally biased region" description="Low complexity" evidence="3">
    <location>
        <begin position="486"/>
        <end position="495"/>
    </location>
</feature>
<feature type="region of interest" description="Disordered" evidence="3">
    <location>
        <begin position="207"/>
        <end position="444"/>
    </location>
</feature>
<dbReference type="SMART" id="SM00775">
    <property type="entry name" value="LNS2"/>
    <property type="match status" value="1"/>
</dbReference>
<protein>
    <recommendedName>
        <fullName evidence="4">LNS2/PITP domain-containing protein</fullName>
    </recommendedName>
</protein>
<dbReference type="InterPro" id="IPR031315">
    <property type="entry name" value="LNS2/PITP"/>
</dbReference>
<accession>A0AAV5UWR3</accession>
<feature type="compositionally biased region" description="Basic residues" evidence="3">
    <location>
        <begin position="260"/>
        <end position="269"/>
    </location>
</feature>
<feature type="region of interest" description="Disordered" evidence="3">
    <location>
        <begin position="130"/>
        <end position="181"/>
    </location>
</feature>
<dbReference type="SUPFAM" id="SSF56784">
    <property type="entry name" value="HAD-like"/>
    <property type="match status" value="1"/>
</dbReference>
<evidence type="ECO:0000313" key="5">
    <source>
        <dbReference type="EMBL" id="GMT10956.1"/>
    </source>
</evidence>
<dbReference type="Pfam" id="PF08235">
    <property type="entry name" value="LNS2"/>
    <property type="match status" value="1"/>
</dbReference>
<dbReference type="InterPro" id="IPR007651">
    <property type="entry name" value="Lipin_N"/>
</dbReference>
<keyword evidence="6" id="KW-1185">Reference proteome</keyword>